<keyword evidence="2" id="KW-1185">Reference proteome</keyword>
<protein>
    <submittedName>
        <fullName evidence="1">Uncharacterized protein</fullName>
    </submittedName>
</protein>
<organism evidence="1 2">
    <name type="scientific">Glonium stellatum</name>
    <dbReference type="NCBI Taxonomy" id="574774"/>
    <lineage>
        <taxon>Eukaryota</taxon>
        <taxon>Fungi</taxon>
        <taxon>Dikarya</taxon>
        <taxon>Ascomycota</taxon>
        <taxon>Pezizomycotina</taxon>
        <taxon>Dothideomycetes</taxon>
        <taxon>Pleosporomycetidae</taxon>
        <taxon>Gloniales</taxon>
        <taxon>Gloniaceae</taxon>
        <taxon>Glonium</taxon>
    </lineage>
</organism>
<evidence type="ECO:0000313" key="1">
    <source>
        <dbReference type="EMBL" id="OCL07768.1"/>
    </source>
</evidence>
<sequence>MTFQINLIQALPGFLTKNSAGNTPPVGQALTVWDPVNNYDDGTGSTTPVTFAIPSGQPTTYTVQLALQGTCTFPQNYVGQYVIVGSLPGVGDFLNSPTFQVPPPSTSPTPILVSSFSTPAPTAAFACPVPFRYCGDVEWRIEVTGQQDIHASGDTRLELSWAKASATVGTLWVQSSILRTSLDFNGIYDIRLLRWFFPAPAEFANQQHFDTTYPLWYMQRSVTAIWTWGNPHTNGRPQYDTTQGKAYYGMGSCGGSFNVEDWITAAHPLLNCYDLAGIAQVAACLLLSGGGGEVLLPDWLFQAPNQFISPGMLYGRQDTPLPPQAPGINSPFYDSFNPPAAAYIAPDQHTAPLQQQRTGFNNHAWLEVSTAFDRVVVDLTHALNGLPDAATRDRQQYADAHCDITLLASLVYQIRRAHHQSHAVINNDFSLQYYITPQKQANGYQRVGVYDVNGILNPLYLDSIVMAPPPRSSEVDTMTALAKNPASPPILVGNANLSAPAFQELIFSANPQLEHVSTSTRLAPGVAQRRLRFANAPLRENKTGTLFLTLSIFANHEHALAAFRTHLMEWSRPLPEVLRAPDSHVGSYSLASRNTLSFVRNNHFVILSLEGSSSPEPDHALALEPLAHSVDGYFISSTLPIDSPALRTPSLDFESPLPESVKVGSKVEVKLAEHKSVNFETAQMASSDPNVLLVYGPSTAEGKMVLYAQREGLVTLTVMAARGETLHPGSREWEVRVVD</sequence>
<accession>A0A8E2F0N7</accession>
<dbReference type="AlphaFoldDB" id="A0A8E2F0N7"/>
<reference evidence="1 2" key="1">
    <citation type="journal article" date="2016" name="Nat. Commun.">
        <title>Ectomycorrhizal ecology is imprinted in the genome of the dominant symbiotic fungus Cenococcum geophilum.</title>
        <authorList>
            <consortium name="DOE Joint Genome Institute"/>
            <person name="Peter M."/>
            <person name="Kohler A."/>
            <person name="Ohm R.A."/>
            <person name="Kuo A."/>
            <person name="Krutzmann J."/>
            <person name="Morin E."/>
            <person name="Arend M."/>
            <person name="Barry K.W."/>
            <person name="Binder M."/>
            <person name="Choi C."/>
            <person name="Clum A."/>
            <person name="Copeland A."/>
            <person name="Grisel N."/>
            <person name="Haridas S."/>
            <person name="Kipfer T."/>
            <person name="LaButti K."/>
            <person name="Lindquist E."/>
            <person name="Lipzen A."/>
            <person name="Maire R."/>
            <person name="Meier B."/>
            <person name="Mihaltcheva S."/>
            <person name="Molinier V."/>
            <person name="Murat C."/>
            <person name="Poggeler S."/>
            <person name="Quandt C.A."/>
            <person name="Sperisen C."/>
            <person name="Tritt A."/>
            <person name="Tisserant E."/>
            <person name="Crous P.W."/>
            <person name="Henrissat B."/>
            <person name="Nehls U."/>
            <person name="Egli S."/>
            <person name="Spatafora J.W."/>
            <person name="Grigoriev I.V."/>
            <person name="Martin F.M."/>
        </authorList>
    </citation>
    <scope>NUCLEOTIDE SEQUENCE [LARGE SCALE GENOMIC DNA]</scope>
    <source>
        <strain evidence="1 2">CBS 207.34</strain>
    </source>
</reference>
<dbReference type="Proteomes" id="UP000250140">
    <property type="component" value="Unassembled WGS sequence"/>
</dbReference>
<dbReference type="EMBL" id="KV749788">
    <property type="protein sequence ID" value="OCL07768.1"/>
    <property type="molecule type" value="Genomic_DNA"/>
</dbReference>
<evidence type="ECO:0000313" key="2">
    <source>
        <dbReference type="Proteomes" id="UP000250140"/>
    </source>
</evidence>
<name>A0A8E2F0N7_9PEZI</name>
<proteinExistence type="predicted"/>
<dbReference type="OrthoDB" id="3942368at2759"/>
<gene>
    <name evidence="1" type="ORF">AOQ84DRAFT_341393</name>
</gene>